<dbReference type="Proteomes" id="UP000001660">
    <property type="component" value="Chromosome"/>
</dbReference>
<sequence length="120" mass="13190">MTAEKQSSSTRGGRRPGAGRKKGVPNKLTAALRARLDETGMTPLEAMHRAMNELCAKADRMELGKHVTIDAKVMDYLDLLERAAEIASKLAPYRHPKLQSIEHKGEGGGPIQQRVIVEFV</sequence>
<feature type="compositionally biased region" description="Basic residues" evidence="1">
    <location>
        <begin position="12"/>
        <end position="24"/>
    </location>
</feature>
<dbReference type="HOGENOM" id="CLU_2259316_0_0_0"/>
<dbReference type="EMBL" id="FP929003">
    <property type="protein sequence ID" value="CBK43882.1"/>
    <property type="molecule type" value="Genomic_DNA"/>
</dbReference>
<keyword evidence="3" id="KW-1185">Reference proteome</keyword>
<evidence type="ECO:0000256" key="1">
    <source>
        <dbReference type="SAM" id="MobiDB-lite"/>
    </source>
</evidence>
<dbReference type="AlphaFoldDB" id="D8P8Q0"/>
<dbReference type="STRING" id="330214.NIDE4216"/>
<dbReference type="KEGG" id="nde:NIDE4216"/>
<accession>D8P8Q0</accession>
<protein>
    <submittedName>
        <fullName evidence="2">Uncharacterized protein</fullName>
    </submittedName>
</protein>
<evidence type="ECO:0000313" key="2">
    <source>
        <dbReference type="EMBL" id="CBK43882.1"/>
    </source>
</evidence>
<dbReference type="OrthoDB" id="9131403at2"/>
<feature type="region of interest" description="Disordered" evidence="1">
    <location>
        <begin position="1"/>
        <end position="27"/>
    </location>
</feature>
<dbReference type="eggNOG" id="ENOG5033HJP">
    <property type="taxonomic scope" value="Bacteria"/>
</dbReference>
<gene>
    <name evidence="2" type="ORF">NIDE4216</name>
</gene>
<organism evidence="2 3">
    <name type="scientific">Nitrospira defluvii</name>
    <dbReference type="NCBI Taxonomy" id="330214"/>
    <lineage>
        <taxon>Bacteria</taxon>
        <taxon>Pseudomonadati</taxon>
        <taxon>Nitrospirota</taxon>
        <taxon>Nitrospiria</taxon>
        <taxon>Nitrospirales</taxon>
        <taxon>Nitrospiraceae</taxon>
        <taxon>Nitrospira</taxon>
    </lineage>
</organism>
<evidence type="ECO:0000313" key="3">
    <source>
        <dbReference type="Proteomes" id="UP000001660"/>
    </source>
</evidence>
<proteinExistence type="predicted"/>
<name>D8P8Q0_9BACT</name>
<reference evidence="2 3" key="1">
    <citation type="journal article" date="2010" name="Proc. Natl. Acad. Sci. U.S.A.">
        <title>A Nitrospira metagenome illuminates the physiology and evolution of globally important nitrite-oxidizing bacteria.</title>
        <authorList>
            <person name="Lucker S."/>
            <person name="Wagner M."/>
            <person name="Maixner F."/>
            <person name="Pelletier E."/>
            <person name="Koch H."/>
            <person name="Vacherie B."/>
            <person name="Rattei T."/>
            <person name="Sinninghe Damste J."/>
            <person name="Spieck E."/>
            <person name="Le Paslier D."/>
            <person name="Daims H."/>
        </authorList>
    </citation>
    <scope>NUCLEOTIDE SEQUENCE [LARGE SCALE GENOMIC DNA]</scope>
</reference>
<feature type="compositionally biased region" description="Polar residues" evidence="1">
    <location>
        <begin position="1"/>
        <end position="10"/>
    </location>
</feature>